<reference evidence="2" key="1">
    <citation type="submission" date="2021-01" db="EMBL/GenBank/DDBJ databases">
        <title>Whole genome shotgun sequence of Actinoplanes tereljensis NBRC 105297.</title>
        <authorList>
            <person name="Komaki H."/>
            <person name="Tamura T."/>
        </authorList>
    </citation>
    <scope>NUCLEOTIDE SEQUENCE</scope>
    <source>
        <strain evidence="2">NBRC 105297</strain>
    </source>
</reference>
<feature type="transmembrane region" description="Helical" evidence="1">
    <location>
        <begin position="116"/>
        <end position="133"/>
    </location>
</feature>
<proteinExistence type="predicted"/>
<feature type="transmembrane region" description="Helical" evidence="1">
    <location>
        <begin position="64"/>
        <end position="85"/>
    </location>
</feature>
<feature type="transmembrane region" description="Helical" evidence="1">
    <location>
        <begin position="189"/>
        <end position="206"/>
    </location>
</feature>
<dbReference type="AlphaFoldDB" id="A0A919TTY2"/>
<keyword evidence="1" id="KW-1133">Transmembrane helix</keyword>
<dbReference type="PIRSF" id="PIRSF020606">
    <property type="entry name" value="UCP020606"/>
    <property type="match status" value="1"/>
</dbReference>
<dbReference type="InterPro" id="IPR014509">
    <property type="entry name" value="YjdF-like"/>
</dbReference>
<organism evidence="2 3">
    <name type="scientific">Paractinoplanes tereljensis</name>
    <dbReference type="NCBI Taxonomy" id="571912"/>
    <lineage>
        <taxon>Bacteria</taxon>
        <taxon>Bacillati</taxon>
        <taxon>Actinomycetota</taxon>
        <taxon>Actinomycetes</taxon>
        <taxon>Micromonosporales</taxon>
        <taxon>Micromonosporaceae</taxon>
        <taxon>Paractinoplanes</taxon>
    </lineage>
</organism>
<comment type="caution">
    <text evidence="2">The sequence shown here is derived from an EMBL/GenBank/DDBJ whole genome shotgun (WGS) entry which is preliminary data.</text>
</comment>
<keyword evidence="3" id="KW-1185">Reference proteome</keyword>
<dbReference type="InterPro" id="IPR058534">
    <property type="entry name" value="YjdF"/>
</dbReference>
<protein>
    <submittedName>
        <fullName evidence="2">Membrane protein</fullName>
    </submittedName>
</protein>
<keyword evidence="1" id="KW-0472">Membrane</keyword>
<sequence length="221" mass="24342">MHGDSAPSKKKSKTKLWTVGVFVVIVAVTWWRPIYPAEQALHHSLTVLGVVALILVNRARPLPYASFLAILIFLAIHSVAARWIYSFVPYDDWTDGLFGFRVNDLFGWQRNNFDRLVHLSYGLCFGPVLYRALKPRLGKWAAFAAVDIVLSTSALYELFEWAIAMSLAPGDAEAYNGQQGDMWDAHKDMALATLGAIVGVAVLSRGSRALNRTTGTTDSGG</sequence>
<keyword evidence="1" id="KW-0812">Transmembrane</keyword>
<dbReference type="RefSeq" id="WP_203806787.1">
    <property type="nucleotide sequence ID" value="NZ_BOMY01000022.1"/>
</dbReference>
<evidence type="ECO:0000256" key="1">
    <source>
        <dbReference type="SAM" id="Phobius"/>
    </source>
</evidence>
<evidence type="ECO:0000313" key="2">
    <source>
        <dbReference type="EMBL" id="GIF20840.1"/>
    </source>
</evidence>
<dbReference type="EMBL" id="BOMY01000022">
    <property type="protein sequence ID" value="GIF20840.1"/>
    <property type="molecule type" value="Genomic_DNA"/>
</dbReference>
<feature type="transmembrane region" description="Helical" evidence="1">
    <location>
        <begin position="140"/>
        <end position="159"/>
    </location>
</feature>
<dbReference type="Proteomes" id="UP000623608">
    <property type="component" value="Unassembled WGS sequence"/>
</dbReference>
<evidence type="ECO:0000313" key="3">
    <source>
        <dbReference type="Proteomes" id="UP000623608"/>
    </source>
</evidence>
<name>A0A919TTY2_9ACTN</name>
<dbReference type="Pfam" id="PF09997">
    <property type="entry name" value="DUF2238"/>
    <property type="match status" value="1"/>
</dbReference>
<feature type="transmembrane region" description="Helical" evidence="1">
    <location>
        <begin position="16"/>
        <end position="34"/>
    </location>
</feature>
<accession>A0A919TTY2</accession>
<feature type="transmembrane region" description="Helical" evidence="1">
    <location>
        <begin position="40"/>
        <end position="57"/>
    </location>
</feature>
<gene>
    <name evidence="2" type="primary">yjdF</name>
    <name evidence="2" type="ORF">Ate02nite_35700</name>
</gene>